<evidence type="ECO:0000313" key="2">
    <source>
        <dbReference type="EMBL" id="PJR12807.1"/>
    </source>
</evidence>
<comment type="caution">
    <text evidence="2">The sequence shown here is derived from an EMBL/GenBank/DDBJ whole genome shotgun (WGS) entry which is preliminary data.</text>
</comment>
<dbReference type="RefSeq" id="WP_100673860.1">
    <property type="nucleotide sequence ID" value="NZ_NJGD01000014.1"/>
</dbReference>
<proteinExistence type="predicted"/>
<evidence type="ECO:0000256" key="1">
    <source>
        <dbReference type="SAM" id="Phobius"/>
    </source>
</evidence>
<feature type="transmembrane region" description="Helical" evidence="1">
    <location>
        <begin position="21"/>
        <end position="54"/>
    </location>
</feature>
<feature type="transmembrane region" description="Helical" evidence="1">
    <location>
        <begin position="74"/>
        <end position="95"/>
    </location>
</feature>
<organism evidence="2 3">
    <name type="scientific">Rhizobium meliloti</name>
    <name type="common">Ensifer meliloti</name>
    <name type="synonym">Sinorhizobium meliloti</name>
    <dbReference type="NCBI Taxonomy" id="382"/>
    <lineage>
        <taxon>Bacteria</taxon>
        <taxon>Pseudomonadati</taxon>
        <taxon>Pseudomonadota</taxon>
        <taxon>Alphaproteobacteria</taxon>
        <taxon>Hyphomicrobiales</taxon>
        <taxon>Rhizobiaceae</taxon>
        <taxon>Sinorhizobium/Ensifer group</taxon>
        <taxon>Sinorhizobium</taxon>
    </lineage>
</organism>
<keyword evidence="1" id="KW-1133">Transmembrane helix</keyword>
<protein>
    <submittedName>
        <fullName evidence="2">Uncharacterized protein</fullName>
    </submittedName>
</protein>
<keyword evidence="1" id="KW-0812">Transmembrane</keyword>
<keyword evidence="1" id="KW-0472">Membrane</keyword>
<sequence length="127" mass="14208">MSAFSKAITVVTLPFRAAWTGFLIVNFLIVAAATLLVGAFVAYWLSLAIAYVILPEVWTEALWSWASGMYAEHTWFKAVTIAAFVLLLLPVLGYWPGRDPLEEAAHEKKIVELNKNLVAVQQQERSR</sequence>
<name>A0A2J0YWZ8_RHIML</name>
<accession>A0A2J0YWZ8</accession>
<dbReference type="Proteomes" id="UP000231987">
    <property type="component" value="Unassembled WGS sequence"/>
</dbReference>
<evidence type="ECO:0000313" key="3">
    <source>
        <dbReference type="Proteomes" id="UP000231987"/>
    </source>
</evidence>
<reference evidence="2 3" key="1">
    <citation type="submission" date="2017-06" db="EMBL/GenBank/DDBJ databases">
        <title>Ensifer strains isolated from leguminous trees and herbs display diverse denitrification phenotypes with some acting as strong N2O sinks.</title>
        <authorList>
            <person name="Woliy K."/>
            <person name="Mania D."/>
            <person name="Bakken L.R."/>
            <person name="Frostegard A."/>
        </authorList>
    </citation>
    <scope>NUCLEOTIDE SEQUENCE [LARGE SCALE GENOMIC DNA]</scope>
    <source>
        <strain evidence="2 3">AC50a</strain>
    </source>
</reference>
<gene>
    <name evidence="2" type="ORF">CEJ86_24855</name>
</gene>
<dbReference type="AlphaFoldDB" id="A0A2J0YWZ8"/>
<dbReference type="EMBL" id="NJGD01000014">
    <property type="protein sequence ID" value="PJR12807.1"/>
    <property type="molecule type" value="Genomic_DNA"/>
</dbReference>